<dbReference type="InterPro" id="IPR011701">
    <property type="entry name" value="MFS"/>
</dbReference>
<dbReference type="GO" id="GO:0005886">
    <property type="term" value="C:plasma membrane"/>
    <property type="evidence" value="ECO:0007669"/>
    <property type="project" value="UniProtKB-SubCell"/>
</dbReference>
<dbReference type="SUPFAM" id="SSF103473">
    <property type="entry name" value="MFS general substrate transporter"/>
    <property type="match status" value="1"/>
</dbReference>
<dbReference type="RefSeq" id="WP_210871200.1">
    <property type="nucleotide sequence ID" value="NZ_JAGPNL010000002.1"/>
</dbReference>
<dbReference type="InterPro" id="IPR020846">
    <property type="entry name" value="MFS_dom"/>
</dbReference>
<dbReference type="PROSITE" id="PS50850">
    <property type="entry name" value="MFS"/>
    <property type="match status" value="1"/>
</dbReference>
<feature type="transmembrane region" description="Helical" evidence="6">
    <location>
        <begin position="58"/>
        <end position="79"/>
    </location>
</feature>
<proteinExistence type="predicted"/>
<dbReference type="Gene3D" id="1.20.1250.20">
    <property type="entry name" value="MFS general substrate transporter like domains"/>
    <property type="match status" value="2"/>
</dbReference>
<name>A0A940XIF9_9ACTN</name>
<dbReference type="GO" id="GO:0022857">
    <property type="term" value="F:transmembrane transporter activity"/>
    <property type="evidence" value="ECO:0007669"/>
    <property type="project" value="InterPro"/>
</dbReference>
<reference evidence="8" key="1">
    <citation type="submission" date="2021-04" db="EMBL/GenBank/DDBJ databases">
        <title>Genome seq and assembly of Streptomyces sp. RG38.</title>
        <authorList>
            <person name="Chhetri G."/>
        </authorList>
    </citation>
    <scope>NUCLEOTIDE SEQUENCE</scope>
    <source>
        <strain evidence="8">RG38</strain>
    </source>
</reference>
<comment type="subcellular location">
    <subcellularLocation>
        <location evidence="1">Cell membrane</location>
        <topology evidence="1">Multi-pass membrane protein</topology>
    </subcellularLocation>
</comment>
<evidence type="ECO:0000256" key="6">
    <source>
        <dbReference type="SAM" id="Phobius"/>
    </source>
</evidence>
<dbReference type="AlphaFoldDB" id="A0A940XIF9"/>
<keyword evidence="9" id="KW-1185">Reference proteome</keyword>
<feature type="transmembrane region" description="Helical" evidence="6">
    <location>
        <begin position="21"/>
        <end position="38"/>
    </location>
</feature>
<dbReference type="PANTHER" id="PTHR43791">
    <property type="entry name" value="PERMEASE-RELATED"/>
    <property type="match status" value="1"/>
</dbReference>
<evidence type="ECO:0000256" key="5">
    <source>
        <dbReference type="ARBA" id="ARBA00023136"/>
    </source>
</evidence>
<sequence>MAIHPVSSAADTLHARATRKALVRLLPIMLAAYFMAYIDRTNVALAKTHLQADVGISVTAFGLGAGIFFVSYAFLEVPSSLIMHRIGPRRWIARIALTWGALSAAMMFVQGEWSFYFLRFFLGMAEAGLYPTLMYMVTVWFSQQHRATVVGFIYLAPTVALIVGNPMGGALMELDSAMGLHGWQWMFLIEGIVTMLVGVLVWVSLPETPRDAKWLTSEEAEILSARATAGGEQRDSRIKGNLKSAFGRPFIVIVALIYLFNQITNVGIVFNLPSIVEDLNISGSFLIGLVSGSSGVGATIGVLLVPVVHRRFGNEVALIGVLAALTAVLAGAYVVSSSPVMQIVLIAVSMIFVFGTLPLFWSVAMARMSGLVAAAGLAFINTIGLLGGFLGPYAFGLAEDATGNPSAGLWVVIACSVVGVALTPLLASAVRKEDAAKAEAEAAAVEAETAATVSR</sequence>
<accession>A0A940XIF9</accession>
<dbReference type="PANTHER" id="PTHR43791:SF36">
    <property type="entry name" value="TRANSPORTER, PUTATIVE (AFU_ORTHOLOGUE AFUA_6G08340)-RELATED"/>
    <property type="match status" value="1"/>
</dbReference>
<feature type="transmembrane region" description="Helical" evidence="6">
    <location>
        <begin position="407"/>
        <end position="427"/>
    </location>
</feature>
<keyword evidence="3 6" id="KW-0812">Transmembrane</keyword>
<dbReference type="InterPro" id="IPR036259">
    <property type="entry name" value="MFS_trans_sf"/>
</dbReference>
<keyword evidence="2" id="KW-0813">Transport</keyword>
<comment type="caution">
    <text evidence="8">The sequence shown here is derived from an EMBL/GenBank/DDBJ whole genome shotgun (WGS) entry which is preliminary data.</text>
</comment>
<evidence type="ECO:0000256" key="4">
    <source>
        <dbReference type="ARBA" id="ARBA00022989"/>
    </source>
</evidence>
<evidence type="ECO:0000259" key="7">
    <source>
        <dbReference type="PROSITE" id="PS50850"/>
    </source>
</evidence>
<dbReference type="Proteomes" id="UP000677875">
    <property type="component" value="Unassembled WGS sequence"/>
</dbReference>
<keyword evidence="5 6" id="KW-0472">Membrane</keyword>
<dbReference type="EMBL" id="JAGPNL010000002">
    <property type="protein sequence ID" value="MBQ0827151.1"/>
    <property type="molecule type" value="Genomic_DNA"/>
</dbReference>
<evidence type="ECO:0000313" key="9">
    <source>
        <dbReference type="Proteomes" id="UP000677875"/>
    </source>
</evidence>
<protein>
    <submittedName>
        <fullName evidence="8">MFS transporter</fullName>
    </submittedName>
</protein>
<feature type="transmembrane region" description="Helical" evidence="6">
    <location>
        <begin position="316"/>
        <end position="335"/>
    </location>
</feature>
<feature type="transmembrane region" description="Helical" evidence="6">
    <location>
        <begin position="341"/>
        <end position="364"/>
    </location>
</feature>
<dbReference type="FunFam" id="1.20.1250.20:FF:000018">
    <property type="entry name" value="MFS transporter permease"/>
    <property type="match status" value="1"/>
</dbReference>
<feature type="transmembrane region" description="Helical" evidence="6">
    <location>
        <begin position="183"/>
        <end position="205"/>
    </location>
</feature>
<feature type="transmembrane region" description="Helical" evidence="6">
    <location>
        <begin position="371"/>
        <end position="395"/>
    </location>
</feature>
<feature type="transmembrane region" description="Helical" evidence="6">
    <location>
        <begin position="91"/>
        <end position="109"/>
    </location>
</feature>
<keyword evidence="4 6" id="KW-1133">Transmembrane helix</keyword>
<organism evidence="8 9">
    <name type="scientific">Streptomyces tagetis</name>
    <dbReference type="NCBI Taxonomy" id="2820809"/>
    <lineage>
        <taxon>Bacteria</taxon>
        <taxon>Bacillati</taxon>
        <taxon>Actinomycetota</taxon>
        <taxon>Actinomycetes</taxon>
        <taxon>Kitasatosporales</taxon>
        <taxon>Streptomycetaceae</taxon>
        <taxon>Streptomyces</taxon>
    </lineage>
</organism>
<gene>
    <name evidence="8" type="ORF">J5Y05_11585</name>
</gene>
<feature type="transmembrane region" description="Helical" evidence="6">
    <location>
        <begin position="245"/>
        <end position="263"/>
    </location>
</feature>
<dbReference type="CDD" id="cd17319">
    <property type="entry name" value="MFS_ExuT_GudP_like"/>
    <property type="match status" value="1"/>
</dbReference>
<evidence type="ECO:0000256" key="2">
    <source>
        <dbReference type="ARBA" id="ARBA00022448"/>
    </source>
</evidence>
<evidence type="ECO:0000256" key="1">
    <source>
        <dbReference type="ARBA" id="ARBA00004651"/>
    </source>
</evidence>
<feature type="transmembrane region" description="Helical" evidence="6">
    <location>
        <begin position="149"/>
        <end position="171"/>
    </location>
</feature>
<feature type="transmembrane region" description="Helical" evidence="6">
    <location>
        <begin position="115"/>
        <end position="137"/>
    </location>
</feature>
<feature type="transmembrane region" description="Helical" evidence="6">
    <location>
        <begin position="283"/>
        <end position="304"/>
    </location>
</feature>
<evidence type="ECO:0000313" key="8">
    <source>
        <dbReference type="EMBL" id="MBQ0827151.1"/>
    </source>
</evidence>
<evidence type="ECO:0000256" key="3">
    <source>
        <dbReference type="ARBA" id="ARBA00022692"/>
    </source>
</evidence>
<feature type="domain" description="Major facilitator superfamily (MFS) profile" evidence="7">
    <location>
        <begin position="25"/>
        <end position="431"/>
    </location>
</feature>
<dbReference type="Pfam" id="PF07690">
    <property type="entry name" value="MFS_1"/>
    <property type="match status" value="1"/>
</dbReference>